<evidence type="ECO:0000256" key="1">
    <source>
        <dbReference type="ARBA" id="ARBA00023002"/>
    </source>
</evidence>
<dbReference type="Gene3D" id="3.30.9.10">
    <property type="entry name" value="D-Amino Acid Oxidase, subunit A, domain 2"/>
    <property type="match status" value="1"/>
</dbReference>
<keyword evidence="1 3" id="KW-0560">Oxidoreductase</keyword>
<dbReference type="Proteomes" id="UP000255082">
    <property type="component" value="Unassembled WGS sequence"/>
</dbReference>
<sequence>MPDHFDADVAIIGYGPTGLAGALTLADKGASVVAFERDTDIYARARAVTINDWTMRIFQELGIDERVEKVIEPENKLRWVTYDGREIMRVQHPPSELGTRNTKPRFFNIYQPAMEAELRRCAEEYDALDVRFGAEVIGVDQDENGVTITARDRETGEETSTRARYAIAADGGSSPTRKLLGIPMLGDTAPTQWIVIDCKAKRYWPDSDCPTFWSDSEHPVVDISLSGGHHRWEIALRPGETEADFPSTAEVWPLLHALGKSEDDVEIEQYAFYHHHVRAAQTWRRGRLFLAGDAAHLMPPWAGAGMQSGIRDAHNLGWKLARVLRGELGEEWLDTYEAERRPNVEFFTNIAIQLGRVIMQEASPEEIEAMDAVPENTVTPPEQPIFAPPVLEAGWLRGEIGDASIVGRMLPQPHIGNHVGARARVDELIGHGFVLIGAEIDPATLLSAEEKAEWDALGATYRTVRSKTSHTEGPDDLVDLEDALLPWFERYGVRAVAVRPDKFIAAADKSGLAVPAL</sequence>
<dbReference type="OrthoDB" id="8670884at2"/>
<dbReference type="EC" id="1.14.13.127" evidence="3"/>
<dbReference type="InterPro" id="IPR036188">
    <property type="entry name" value="FAD/NAD-bd_sf"/>
</dbReference>
<evidence type="ECO:0000259" key="2">
    <source>
        <dbReference type="Pfam" id="PF01494"/>
    </source>
</evidence>
<proteinExistence type="predicted"/>
<protein>
    <submittedName>
        <fullName evidence="3">3-(3-hydroxy-phenyl)propionate/3-hydroxycinnamic acid hydroxylase</fullName>
        <ecNumber evidence="3">1.14.13.127</ecNumber>
    </submittedName>
</protein>
<dbReference type="RefSeq" id="WP_062962224.1">
    <property type="nucleotide sequence ID" value="NZ_JAJFOE010000001.1"/>
</dbReference>
<dbReference type="NCBIfam" id="NF004829">
    <property type="entry name" value="PRK06183.1-3"/>
    <property type="match status" value="1"/>
</dbReference>
<dbReference type="Gene3D" id="3.50.50.60">
    <property type="entry name" value="FAD/NAD(P)-binding domain"/>
    <property type="match status" value="1"/>
</dbReference>
<dbReference type="PRINTS" id="PR00420">
    <property type="entry name" value="RNGMNOXGNASE"/>
</dbReference>
<name>A0A378WYH7_9NOCA</name>
<dbReference type="AlphaFoldDB" id="A0A378WYH7"/>
<evidence type="ECO:0000313" key="4">
    <source>
        <dbReference type="Proteomes" id="UP000255082"/>
    </source>
</evidence>
<dbReference type="PANTHER" id="PTHR43476:SF3">
    <property type="entry name" value="FAD-BINDING MONOOXYGENASE"/>
    <property type="match status" value="1"/>
</dbReference>
<dbReference type="InterPro" id="IPR002938">
    <property type="entry name" value="FAD-bd"/>
</dbReference>
<accession>A0A378WYH7</accession>
<gene>
    <name evidence="3" type="primary">mhpA_5</name>
    <name evidence="3" type="ORF">NCTC13184_04911</name>
</gene>
<dbReference type="Pfam" id="PF01494">
    <property type="entry name" value="FAD_binding_3"/>
    <property type="match status" value="1"/>
</dbReference>
<dbReference type="GO" id="GO:0008688">
    <property type="term" value="F:3-(3-hydroxyphenyl)propionate hydroxylase activity"/>
    <property type="evidence" value="ECO:0007669"/>
    <property type="project" value="UniProtKB-EC"/>
</dbReference>
<dbReference type="GO" id="GO:0019622">
    <property type="term" value="P:3-(3-hydroxy)phenylpropionate catabolic process"/>
    <property type="evidence" value="ECO:0007669"/>
    <property type="project" value="TreeGrafter"/>
</dbReference>
<dbReference type="InterPro" id="IPR050631">
    <property type="entry name" value="PheA/TfdB_FAD_monoxygenase"/>
</dbReference>
<dbReference type="GO" id="GO:0071949">
    <property type="term" value="F:FAD binding"/>
    <property type="evidence" value="ECO:0007669"/>
    <property type="project" value="InterPro"/>
</dbReference>
<dbReference type="SUPFAM" id="SSF51905">
    <property type="entry name" value="FAD/NAD(P)-binding domain"/>
    <property type="match status" value="1"/>
</dbReference>
<dbReference type="PANTHER" id="PTHR43476">
    <property type="entry name" value="3-(3-HYDROXY-PHENYL)PROPIONATE/3-HYDROXYCINNAMIC ACID HYDROXYLASE"/>
    <property type="match status" value="1"/>
</dbReference>
<feature type="domain" description="FAD-binding" evidence="2">
    <location>
        <begin position="6"/>
        <end position="345"/>
    </location>
</feature>
<dbReference type="EMBL" id="UGRU01000001">
    <property type="protein sequence ID" value="SUA46386.1"/>
    <property type="molecule type" value="Genomic_DNA"/>
</dbReference>
<evidence type="ECO:0000313" key="3">
    <source>
        <dbReference type="EMBL" id="SUA46386.1"/>
    </source>
</evidence>
<organism evidence="3 4">
    <name type="scientific">Nocardia africana</name>
    <dbReference type="NCBI Taxonomy" id="134964"/>
    <lineage>
        <taxon>Bacteria</taxon>
        <taxon>Bacillati</taxon>
        <taxon>Actinomycetota</taxon>
        <taxon>Actinomycetes</taxon>
        <taxon>Mycobacteriales</taxon>
        <taxon>Nocardiaceae</taxon>
        <taxon>Nocardia</taxon>
    </lineage>
</organism>
<reference evidence="3 4" key="1">
    <citation type="submission" date="2018-06" db="EMBL/GenBank/DDBJ databases">
        <authorList>
            <consortium name="Pathogen Informatics"/>
            <person name="Doyle S."/>
        </authorList>
    </citation>
    <scope>NUCLEOTIDE SEQUENCE [LARGE SCALE GENOMIC DNA]</scope>
    <source>
        <strain evidence="3 4">NCTC13184</strain>
    </source>
</reference>